<dbReference type="EMBL" id="CM046397">
    <property type="protein sequence ID" value="KAI8533884.1"/>
    <property type="molecule type" value="Genomic_DNA"/>
</dbReference>
<name>A0ACC0LZU4_RHOML</name>
<keyword evidence="2" id="KW-1185">Reference proteome</keyword>
<reference evidence="1" key="1">
    <citation type="submission" date="2022-02" db="EMBL/GenBank/DDBJ databases">
        <title>Plant Genome Project.</title>
        <authorList>
            <person name="Zhang R.-G."/>
        </authorList>
    </citation>
    <scope>NUCLEOTIDE SEQUENCE</scope>
    <source>
        <strain evidence="1">AT1</strain>
    </source>
</reference>
<accession>A0ACC0LZU4</accession>
<evidence type="ECO:0000313" key="1">
    <source>
        <dbReference type="EMBL" id="KAI8533884.1"/>
    </source>
</evidence>
<comment type="caution">
    <text evidence="1">The sequence shown here is derived from an EMBL/GenBank/DDBJ whole genome shotgun (WGS) entry which is preliminary data.</text>
</comment>
<proteinExistence type="predicted"/>
<organism evidence="1 2">
    <name type="scientific">Rhododendron molle</name>
    <name type="common">Chinese azalea</name>
    <name type="synonym">Azalea mollis</name>
    <dbReference type="NCBI Taxonomy" id="49168"/>
    <lineage>
        <taxon>Eukaryota</taxon>
        <taxon>Viridiplantae</taxon>
        <taxon>Streptophyta</taxon>
        <taxon>Embryophyta</taxon>
        <taxon>Tracheophyta</taxon>
        <taxon>Spermatophyta</taxon>
        <taxon>Magnoliopsida</taxon>
        <taxon>eudicotyledons</taxon>
        <taxon>Gunneridae</taxon>
        <taxon>Pentapetalae</taxon>
        <taxon>asterids</taxon>
        <taxon>Ericales</taxon>
        <taxon>Ericaceae</taxon>
        <taxon>Ericoideae</taxon>
        <taxon>Rhodoreae</taxon>
        <taxon>Rhododendron</taxon>
    </lineage>
</organism>
<dbReference type="Proteomes" id="UP001062846">
    <property type="component" value="Chromosome 10"/>
</dbReference>
<gene>
    <name evidence="1" type="ORF">RHMOL_Rhmol10G0045000</name>
</gene>
<evidence type="ECO:0000313" key="2">
    <source>
        <dbReference type="Proteomes" id="UP001062846"/>
    </source>
</evidence>
<sequence>MVECRVLCFQLVKFLQGNYFAAWQLSSVHAAISTCANAISNVEVICCFDNVLICNSSIVIPYGANVPMIHCSCLTLDILVLTETKARKKP</sequence>
<protein>
    <submittedName>
        <fullName evidence="1">Uncharacterized protein</fullName>
    </submittedName>
</protein>